<name>A0AA38VCW7_9PEZI</name>
<dbReference type="PANTHER" id="PTHR13789">
    <property type="entry name" value="MONOOXYGENASE"/>
    <property type="match status" value="1"/>
</dbReference>
<evidence type="ECO:0000256" key="5">
    <source>
        <dbReference type="ARBA" id="ARBA00023033"/>
    </source>
</evidence>
<dbReference type="AlphaFoldDB" id="A0AA38VCW7"/>
<proteinExistence type="inferred from homology"/>
<comment type="similarity">
    <text evidence="1">Belongs to the paxM FAD-dependent monooxygenase family.</text>
</comment>
<gene>
    <name evidence="7" type="ORF">NKR19_g7692</name>
</gene>
<evidence type="ECO:0000256" key="2">
    <source>
        <dbReference type="ARBA" id="ARBA00022630"/>
    </source>
</evidence>
<reference evidence="7" key="1">
    <citation type="submission" date="2022-07" db="EMBL/GenBank/DDBJ databases">
        <title>Fungi with potential for degradation of polypropylene.</title>
        <authorList>
            <person name="Gostincar C."/>
        </authorList>
    </citation>
    <scope>NUCLEOTIDE SEQUENCE</scope>
    <source>
        <strain evidence="7">EXF-13287</strain>
    </source>
</reference>
<dbReference type="EMBL" id="JANBVN010000139">
    <property type="protein sequence ID" value="KAJ9138786.1"/>
    <property type="molecule type" value="Genomic_DNA"/>
</dbReference>
<dbReference type="FunFam" id="3.50.50.60:FF:000115">
    <property type="entry name" value="Salicylate hydroxylase, putative"/>
    <property type="match status" value="1"/>
</dbReference>
<evidence type="ECO:0000256" key="4">
    <source>
        <dbReference type="ARBA" id="ARBA00023002"/>
    </source>
</evidence>
<dbReference type="SUPFAM" id="SSF54373">
    <property type="entry name" value="FAD-linked reductases, C-terminal domain"/>
    <property type="match status" value="1"/>
</dbReference>
<evidence type="ECO:0000256" key="1">
    <source>
        <dbReference type="ARBA" id="ARBA00007992"/>
    </source>
</evidence>
<organism evidence="7 8">
    <name type="scientific">Coniochaeta hoffmannii</name>
    <dbReference type="NCBI Taxonomy" id="91930"/>
    <lineage>
        <taxon>Eukaryota</taxon>
        <taxon>Fungi</taxon>
        <taxon>Dikarya</taxon>
        <taxon>Ascomycota</taxon>
        <taxon>Pezizomycotina</taxon>
        <taxon>Sordariomycetes</taxon>
        <taxon>Sordariomycetidae</taxon>
        <taxon>Coniochaetales</taxon>
        <taxon>Coniochaetaceae</taxon>
        <taxon>Coniochaeta</taxon>
    </lineage>
</organism>
<keyword evidence="4" id="KW-0560">Oxidoreductase</keyword>
<dbReference type="GO" id="GO:0004497">
    <property type="term" value="F:monooxygenase activity"/>
    <property type="evidence" value="ECO:0007669"/>
    <property type="project" value="UniProtKB-KW"/>
</dbReference>
<dbReference type="InterPro" id="IPR002938">
    <property type="entry name" value="FAD-bd"/>
</dbReference>
<evidence type="ECO:0000259" key="6">
    <source>
        <dbReference type="Pfam" id="PF01494"/>
    </source>
</evidence>
<comment type="caution">
    <text evidence="7">The sequence shown here is derived from an EMBL/GenBank/DDBJ whole genome shotgun (WGS) entry which is preliminary data.</text>
</comment>
<keyword evidence="2" id="KW-0285">Flavoprotein</keyword>
<keyword evidence="5" id="KW-0503">Monooxygenase</keyword>
<dbReference type="SUPFAM" id="SSF51905">
    <property type="entry name" value="FAD/NAD(P)-binding domain"/>
    <property type="match status" value="1"/>
</dbReference>
<sequence length="432" mass="47299">MSLPTSPTPLSILIVGAGLGGLGAAISAALSGHRVTVFESAKELQEVGAGLQITPNATLLLQAWGLPASFWKAAAEPTTLTVHRYDGTVLSHSPRFNEEIRARYAAPFVDSHRVDLQLALYARALELGVGFRLGSRIRTVDAHAPTPSVTLDSGETVSADLVIAADGLWSACRSAFMGRSDPPQPTGDLAYRVVLDSEKHLRDDPELYDWVTNPAVHFWVGPGAHAVGYSLRGGGMYNIVLLVPDDLPEGVSRMAGSVEEMRGLFEGWDPVLNRFLSKVEGVDKWKLMHRPELPHWVNEEGNLVFLGDACHPMLPYLAQGANSALEDGAVLGLLLGHIKSKAQLPQALRLYERLRKARGDAIARETFKQRHDFHLPDGPEQQARDQLMLSQLGKELKGPFPSRWQCPEVQPWLYGYNAFREVEAAIQAEPFS</sequence>
<feature type="domain" description="FAD-binding" evidence="6">
    <location>
        <begin position="11"/>
        <end position="365"/>
    </location>
</feature>
<dbReference type="PANTHER" id="PTHR13789:SF238">
    <property type="entry name" value="PUTATIVE (AFU_ORTHOLOGUE AFUA_2G01680)-RELATED"/>
    <property type="match status" value="1"/>
</dbReference>
<keyword evidence="3" id="KW-0274">FAD</keyword>
<protein>
    <submittedName>
        <fullName evidence="7">FAD/NAD(P)-binding domain-containing protein</fullName>
    </submittedName>
</protein>
<evidence type="ECO:0000313" key="7">
    <source>
        <dbReference type="EMBL" id="KAJ9138786.1"/>
    </source>
</evidence>
<evidence type="ECO:0000256" key="3">
    <source>
        <dbReference type="ARBA" id="ARBA00022827"/>
    </source>
</evidence>
<dbReference type="PRINTS" id="PR00420">
    <property type="entry name" value="RNGMNOXGNASE"/>
</dbReference>
<dbReference type="InterPro" id="IPR036188">
    <property type="entry name" value="FAD/NAD-bd_sf"/>
</dbReference>
<dbReference type="Pfam" id="PF01494">
    <property type="entry name" value="FAD_binding_3"/>
    <property type="match status" value="1"/>
</dbReference>
<dbReference type="Gene3D" id="3.50.50.60">
    <property type="entry name" value="FAD/NAD(P)-binding domain"/>
    <property type="match status" value="1"/>
</dbReference>
<dbReference type="GO" id="GO:0071949">
    <property type="term" value="F:FAD binding"/>
    <property type="evidence" value="ECO:0007669"/>
    <property type="project" value="InterPro"/>
</dbReference>
<keyword evidence="8" id="KW-1185">Reference proteome</keyword>
<dbReference type="Proteomes" id="UP001174691">
    <property type="component" value="Unassembled WGS sequence"/>
</dbReference>
<accession>A0AA38VCW7</accession>
<dbReference type="InterPro" id="IPR050493">
    <property type="entry name" value="FAD-dep_Monooxygenase_BioMet"/>
</dbReference>
<evidence type="ECO:0000313" key="8">
    <source>
        <dbReference type="Proteomes" id="UP001174691"/>
    </source>
</evidence>